<protein>
    <submittedName>
        <fullName evidence="2">Uncharacterized protein</fullName>
    </submittedName>
</protein>
<dbReference type="RefSeq" id="WP_126990209.1">
    <property type="nucleotide sequence ID" value="NZ_JTFC01000026.1"/>
</dbReference>
<dbReference type="Proteomes" id="UP000288623">
    <property type="component" value="Unassembled WGS sequence"/>
</dbReference>
<name>A0A433RVL0_9BACL</name>
<proteinExistence type="predicted"/>
<keyword evidence="3" id="KW-1185">Reference proteome</keyword>
<keyword evidence="1" id="KW-0812">Transmembrane</keyword>
<keyword evidence="1" id="KW-1133">Transmembrane helix</keyword>
<sequence>MFLLPTIVGFLYEFFFAIPVLSDIVTWGTGFATITTAFIIHCVILAFRFATGDSKVVPILAIIATLFTWIPIVSWFVHGFIALAYFIDLFTGRRSHRAS</sequence>
<dbReference type="AlphaFoldDB" id="A0A433RVL0"/>
<feature type="transmembrane region" description="Helical" evidence="1">
    <location>
        <begin position="27"/>
        <end position="47"/>
    </location>
</feature>
<keyword evidence="1" id="KW-0472">Membrane</keyword>
<reference evidence="2 3" key="1">
    <citation type="submission" date="2014-11" db="EMBL/GenBank/DDBJ databases">
        <title>Genome sequence and analysis of novel Kurthia sp.</title>
        <authorList>
            <person name="Lawson J.N."/>
            <person name="Gonzalez J.E."/>
            <person name="Rinauldi L."/>
            <person name="Xuan Z."/>
            <person name="Firman A."/>
            <person name="Shaddox L."/>
            <person name="Trudeau A."/>
            <person name="Shah S."/>
            <person name="Reiman D."/>
        </authorList>
    </citation>
    <scope>NUCLEOTIDE SEQUENCE [LARGE SCALE GENOMIC DNA]</scope>
    <source>
        <strain evidence="2 3">3B1D</strain>
    </source>
</reference>
<organism evidence="2 3">
    <name type="scientific">Candidatus Kurthia intestinigallinarum</name>
    <dbReference type="NCBI Taxonomy" id="1562256"/>
    <lineage>
        <taxon>Bacteria</taxon>
        <taxon>Bacillati</taxon>
        <taxon>Bacillota</taxon>
        <taxon>Bacilli</taxon>
        <taxon>Bacillales</taxon>
        <taxon>Caryophanaceae</taxon>
        <taxon>Kurthia</taxon>
    </lineage>
</organism>
<evidence type="ECO:0000313" key="3">
    <source>
        <dbReference type="Proteomes" id="UP000288623"/>
    </source>
</evidence>
<feature type="transmembrane region" description="Helical" evidence="1">
    <location>
        <begin position="59"/>
        <end position="87"/>
    </location>
</feature>
<gene>
    <name evidence="2" type="ORF">QI30_06940</name>
</gene>
<dbReference type="OrthoDB" id="1925744at2"/>
<evidence type="ECO:0000256" key="1">
    <source>
        <dbReference type="SAM" id="Phobius"/>
    </source>
</evidence>
<accession>A0A433RVL0</accession>
<comment type="caution">
    <text evidence="2">The sequence shown here is derived from an EMBL/GenBank/DDBJ whole genome shotgun (WGS) entry which is preliminary data.</text>
</comment>
<dbReference type="EMBL" id="JTFC01000026">
    <property type="protein sequence ID" value="RUS57308.1"/>
    <property type="molecule type" value="Genomic_DNA"/>
</dbReference>
<evidence type="ECO:0000313" key="2">
    <source>
        <dbReference type="EMBL" id="RUS57308.1"/>
    </source>
</evidence>